<reference evidence="1 2" key="1">
    <citation type="submission" date="2024-06" db="EMBL/GenBank/DDBJ databases">
        <title>The Natural Products Discovery Center: Release of the First 8490 Sequenced Strains for Exploring Actinobacteria Biosynthetic Diversity.</title>
        <authorList>
            <person name="Kalkreuter E."/>
            <person name="Kautsar S.A."/>
            <person name="Yang D."/>
            <person name="Bader C.D."/>
            <person name="Teijaro C.N."/>
            <person name="Fluegel L."/>
            <person name="Davis C.M."/>
            <person name="Simpson J.R."/>
            <person name="Lauterbach L."/>
            <person name="Steele A.D."/>
            <person name="Gui C."/>
            <person name="Meng S."/>
            <person name="Li G."/>
            <person name="Viehrig K."/>
            <person name="Ye F."/>
            <person name="Su P."/>
            <person name="Kiefer A.F."/>
            <person name="Nichols A."/>
            <person name="Cepeda A.J."/>
            <person name="Yan W."/>
            <person name="Fan B."/>
            <person name="Jiang Y."/>
            <person name="Adhikari A."/>
            <person name="Zheng C.-J."/>
            <person name="Schuster L."/>
            <person name="Cowan T.M."/>
            <person name="Smanski M.J."/>
            <person name="Chevrette M.G."/>
            <person name="De Carvalho L.P.S."/>
            <person name="Shen B."/>
        </authorList>
    </citation>
    <scope>NUCLEOTIDE SEQUENCE [LARGE SCALE GENOMIC DNA]</scope>
    <source>
        <strain evidence="1 2">NPDC045705</strain>
    </source>
</reference>
<gene>
    <name evidence="1" type="ORF">AB0A76_07850</name>
</gene>
<keyword evidence="2" id="KW-1185">Reference proteome</keyword>
<dbReference type="Proteomes" id="UP001551210">
    <property type="component" value="Unassembled WGS sequence"/>
</dbReference>
<evidence type="ECO:0000313" key="1">
    <source>
        <dbReference type="EMBL" id="MEU7293102.1"/>
    </source>
</evidence>
<dbReference type="EMBL" id="JBEZAM010000006">
    <property type="protein sequence ID" value="MEU7293102.1"/>
    <property type="molecule type" value="Genomic_DNA"/>
</dbReference>
<comment type="caution">
    <text evidence="1">The sequence shown here is derived from an EMBL/GenBank/DDBJ whole genome shotgun (WGS) entry which is preliminary data.</text>
</comment>
<organism evidence="1 2">
    <name type="scientific">Streptomyces exfoliatus</name>
    <name type="common">Streptomyces hydrogenans</name>
    <dbReference type="NCBI Taxonomy" id="1905"/>
    <lineage>
        <taxon>Bacteria</taxon>
        <taxon>Bacillati</taxon>
        <taxon>Actinomycetota</taxon>
        <taxon>Actinomycetes</taxon>
        <taxon>Kitasatosporales</taxon>
        <taxon>Streptomycetaceae</taxon>
        <taxon>Streptomyces</taxon>
    </lineage>
</organism>
<proteinExistence type="predicted"/>
<evidence type="ECO:0000313" key="2">
    <source>
        <dbReference type="Proteomes" id="UP001551210"/>
    </source>
</evidence>
<protein>
    <submittedName>
        <fullName evidence="1">Uncharacterized protein</fullName>
    </submittedName>
</protein>
<accession>A0ABV3CSB1</accession>
<sequence length="178" mass="19023">MARVSTRTRGRSYGYVGPAELKSAVRSGSGGFRVGSAADFGGWVAERSAVELAEPFTFVVGTDGVLRLAPRRSEHVACAGGARVLGAGEISFVREADRWTVSDVSNHSTGYCPDVTSWTAVAHALDGVGLVRPSGFTHEVVFRRCPGCQEHSIVRESDFVCVFCGSDLPQMWNVDPTV</sequence>
<name>A0ABV3CSB1_STREX</name>